<comment type="caution">
    <text evidence="1">The sequence shown here is derived from an EMBL/GenBank/DDBJ whole genome shotgun (WGS) entry which is preliminary data.</text>
</comment>
<organism evidence="1 2">
    <name type="scientific">Streptomyces jumonjinensis</name>
    <dbReference type="NCBI Taxonomy" id="1945"/>
    <lineage>
        <taxon>Bacteria</taxon>
        <taxon>Bacillati</taxon>
        <taxon>Actinomycetota</taxon>
        <taxon>Actinomycetes</taxon>
        <taxon>Kitasatosporales</taxon>
        <taxon>Streptomycetaceae</taxon>
        <taxon>Streptomyces</taxon>
    </lineage>
</organism>
<keyword evidence="2" id="KW-1185">Reference proteome</keyword>
<dbReference type="RefSeq" id="WP_153526719.1">
    <property type="nucleotide sequence ID" value="NZ_JBEPDZ010000024.1"/>
</dbReference>
<dbReference type="AlphaFoldDB" id="A0A646KSP4"/>
<gene>
    <name evidence="1" type="ORF">FF041_36180</name>
</gene>
<dbReference type="OrthoDB" id="4145748at2"/>
<evidence type="ECO:0000313" key="1">
    <source>
        <dbReference type="EMBL" id="MQT05349.1"/>
    </source>
</evidence>
<proteinExistence type="predicted"/>
<dbReference type="Proteomes" id="UP000419138">
    <property type="component" value="Unassembled WGS sequence"/>
</dbReference>
<evidence type="ECO:0000313" key="2">
    <source>
        <dbReference type="Proteomes" id="UP000419138"/>
    </source>
</evidence>
<reference evidence="1 2" key="1">
    <citation type="submission" date="2019-05" db="EMBL/GenBank/DDBJ databases">
        <title>Comparative genomics and metabolomics analyses of clavulanic acid producing Streptomyces species provides insight into specialized metabolism and evolution of beta-lactam biosynthetic gene clusters.</title>
        <authorList>
            <person name="Moore M.A."/>
            <person name="Cruz-Morales P."/>
            <person name="Barona Gomez F."/>
            <person name="Kapil T."/>
        </authorList>
    </citation>
    <scope>NUCLEOTIDE SEQUENCE [LARGE SCALE GENOMIC DNA]</scope>
    <source>
        <strain evidence="1 2">NRRL 5741</strain>
    </source>
</reference>
<accession>A0A646KSP4</accession>
<evidence type="ECO:0008006" key="3">
    <source>
        <dbReference type="Google" id="ProtNLM"/>
    </source>
</evidence>
<sequence length="295" mass="31891">MLIEALAAQATARLAGVPVASPWRWDESERSEVTELADLLVEHGITVRRVVAGNRWFAYGSGYAPELDIVESAQGNLVEAESPGGVVVHASVTPHLGWLLDRYLPDLSAWGRVDLNLALWGRSRPTPGMLSPQADIKQIAELIAGGPDTWTQDIQLAPIGLYTPPTPFGFDLEEAVLAQLPLLGFSDLKAGDGDALVQSDTYHVVWRDRESKTLSKPEVERLNGVAAAAGTEHPKRLILITNGWLSRPAAAFADQARAFVFHIDHDTGRLDAVNPLAREAMPPRSDPRKHGAGAS</sequence>
<protein>
    <recommendedName>
        <fullName evidence="3">Restriction endonuclease</fullName>
    </recommendedName>
</protein>
<dbReference type="EMBL" id="VCLA01000201">
    <property type="protein sequence ID" value="MQT05349.1"/>
    <property type="molecule type" value="Genomic_DNA"/>
</dbReference>
<name>A0A646KSP4_STRJU</name>